<organism evidence="1 2">
    <name type="scientific">Ensete ventricosum</name>
    <name type="common">Abyssinian banana</name>
    <name type="synonym">Musa ensete</name>
    <dbReference type="NCBI Taxonomy" id="4639"/>
    <lineage>
        <taxon>Eukaryota</taxon>
        <taxon>Viridiplantae</taxon>
        <taxon>Streptophyta</taxon>
        <taxon>Embryophyta</taxon>
        <taxon>Tracheophyta</taxon>
        <taxon>Spermatophyta</taxon>
        <taxon>Magnoliopsida</taxon>
        <taxon>Liliopsida</taxon>
        <taxon>Zingiberales</taxon>
        <taxon>Musaceae</taxon>
        <taxon>Ensete</taxon>
    </lineage>
</organism>
<protein>
    <submittedName>
        <fullName evidence="1">Uncharacterized protein</fullName>
    </submittedName>
</protein>
<comment type="caution">
    <text evidence="1">The sequence shown here is derived from an EMBL/GenBank/DDBJ whole genome shotgun (WGS) entry which is preliminary data.</text>
</comment>
<evidence type="ECO:0000313" key="1">
    <source>
        <dbReference type="EMBL" id="RRT62134.1"/>
    </source>
</evidence>
<gene>
    <name evidence="1" type="ORF">B296_00043626</name>
</gene>
<evidence type="ECO:0000313" key="2">
    <source>
        <dbReference type="Proteomes" id="UP000287651"/>
    </source>
</evidence>
<dbReference type="EMBL" id="AMZH03007107">
    <property type="protein sequence ID" value="RRT62134.1"/>
    <property type="molecule type" value="Genomic_DNA"/>
</dbReference>
<name>A0A426ZDT1_ENSVE</name>
<sequence>MAAAVFRPPIFHPLPKPAPVRRAMATASFYAAPATVDCASTSPRWRKLPVLLFDVMDTLVRDPFYNDVPAFFQFILEIMSRFLMVSVFPSSLIGVYE</sequence>
<dbReference type="AlphaFoldDB" id="A0A426ZDT1"/>
<dbReference type="Proteomes" id="UP000287651">
    <property type="component" value="Unassembled WGS sequence"/>
</dbReference>
<proteinExistence type="predicted"/>
<accession>A0A426ZDT1</accession>
<reference evidence="1 2" key="1">
    <citation type="journal article" date="2014" name="Agronomy (Basel)">
        <title>A Draft Genome Sequence for Ensete ventricosum, the Drought-Tolerant Tree Against Hunger.</title>
        <authorList>
            <person name="Harrison J."/>
            <person name="Moore K.A."/>
            <person name="Paszkiewicz K."/>
            <person name="Jones T."/>
            <person name="Grant M."/>
            <person name="Ambacheew D."/>
            <person name="Muzemil S."/>
            <person name="Studholme D.J."/>
        </authorList>
    </citation>
    <scope>NUCLEOTIDE SEQUENCE [LARGE SCALE GENOMIC DNA]</scope>
</reference>